<organism evidence="5 6">
    <name type="scientific">Hymenoscyphus fraxineus</name>
    <dbReference type="NCBI Taxonomy" id="746836"/>
    <lineage>
        <taxon>Eukaryota</taxon>
        <taxon>Fungi</taxon>
        <taxon>Dikarya</taxon>
        <taxon>Ascomycota</taxon>
        <taxon>Pezizomycotina</taxon>
        <taxon>Leotiomycetes</taxon>
        <taxon>Helotiales</taxon>
        <taxon>Helotiaceae</taxon>
        <taxon>Hymenoscyphus</taxon>
    </lineage>
</organism>
<feature type="domain" description="DUF7791" evidence="4">
    <location>
        <begin position="741"/>
        <end position="847"/>
    </location>
</feature>
<dbReference type="PANTHER" id="PTHR10039">
    <property type="entry name" value="AMELOGENIN"/>
    <property type="match status" value="1"/>
</dbReference>
<evidence type="ECO:0000313" key="5">
    <source>
        <dbReference type="EMBL" id="CAG8955747.1"/>
    </source>
</evidence>
<dbReference type="AlphaFoldDB" id="A0A9N9PVM9"/>
<feature type="domain" description="Nephrocystin 3-like N-terminal" evidence="3">
    <location>
        <begin position="420"/>
        <end position="595"/>
    </location>
</feature>
<dbReference type="Pfam" id="PF24883">
    <property type="entry name" value="NPHP3_N"/>
    <property type="match status" value="1"/>
</dbReference>
<dbReference type="Pfam" id="PF25053">
    <property type="entry name" value="DUF7791"/>
    <property type="match status" value="1"/>
</dbReference>
<name>A0A9N9PVM9_9HELO</name>
<dbReference type="Proteomes" id="UP000696280">
    <property type="component" value="Unassembled WGS sequence"/>
</dbReference>
<accession>A0A9N9PVM9</accession>
<keyword evidence="1" id="KW-0677">Repeat</keyword>
<dbReference type="SUPFAM" id="SSF52540">
    <property type="entry name" value="P-loop containing nucleoside triphosphate hydrolases"/>
    <property type="match status" value="1"/>
</dbReference>
<dbReference type="CDD" id="cd02019">
    <property type="entry name" value="NK"/>
    <property type="match status" value="1"/>
</dbReference>
<dbReference type="Gene3D" id="3.40.50.300">
    <property type="entry name" value="P-loop containing nucleotide triphosphate hydrolases"/>
    <property type="match status" value="1"/>
</dbReference>
<dbReference type="PANTHER" id="PTHR10039:SF5">
    <property type="entry name" value="NACHT DOMAIN-CONTAINING PROTEIN"/>
    <property type="match status" value="1"/>
</dbReference>
<sequence>MPPAMVDQHSEPYDEAHVLLLGWEHDDDDINNNKDMRLGLEKLEVVLERFFNYRTYSQWRIPQDESTDALNTRLREFRTAHNKRRNLLIVYYAGHGAVDHNRSLLWLMFNSIKFAPRVTWNALQTVFLADTVADVLIIMDCCNALAAFQPGQSVQSGTAMLWAACGPTYTTPVSGPACFTENLIAVLEDVNDEGRDVDDLNGHLFWRLDNIQTLNSLQVRSVPACMTISHSQDNRRIRIKKIPKLEGDLLEIPVTTAHEADLLVAIPTLSNDRDEPGGEIQGFYEIKGSSAPGTLTPHSANTSDLAKHEVEITQEAEKVVTSVSVLTSQAKPPTHADGSNNILIPPVDIVEDNRNGTSNSEGVQVYQQKDDSSRLTPEYAERPSRVTLAPSEEVHPVMRRLWFNSEDFRKHSIGNAYPKTFHWITEHEGFLNWTKGSEPFFWVSGLPGSGKSTLMKHLVDYFGLQRMFQNWNHGNQVLTASFFFWAPGMPLDKSCEGCLRSLLFQIMNQDPDTVAYAFRFFHRASRYSSGDTQYSLYDLRALLEALIQDERSPMRTKYWCIFLDGLDECDDWDGISDIVLRVLRGPHIKVCVSSRPSILFAKIFQYAPKLQMQDLTYYDILTFVQGELNSTPWDDSYEERPQEVSTWIARRAEGVFLWAALATHTVMELVEEGCTWQYIRAATEEIPITLRDLYLRLLHDLTPVTAKTLLVAQACEVDVLDIQSGATVQLVLTTTLLVFALENSTQDALTIPIQPESREEMSERAERIAHLLRDGTNGLVTIDMYDSDDHFNSTGAPTISYMHKTAHDFLTEFDVMHRLRQGLLASQFNPHLALLRAVVLDVKTQNLENLVPFTDISIDTLSSLPFWMKIEQAIRYAQIVFRQCEVDHVSEIVQLLEELDRVVQIQLETWSKHSLQEHWSSLTPLGAAVRHAKRVDNFLSYATSCGLWEYVSHKLEAGTPLHKPGKPLLFYAIQPQPQFAGSSNTTATVYVLLKGGADPNVTFLGESVWRRFLKTFYLYDTNHSYTEYTKQLREMFRHFILFGADTTVIEAVAAEVRASVN</sequence>
<dbReference type="InterPro" id="IPR027417">
    <property type="entry name" value="P-loop_NTPase"/>
</dbReference>
<feature type="compositionally biased region" description="Basic and acidic residues" evidence="2">
    <location>
        <begin position="368"/>
        <end position="381"/>
    </location>
</feature>
<proteinExistence type="predicted"/>
<reference evidence="5" key="1">
    <citation type="submission" date="2021-07" db="EMBL/GenBank/DDBJ databases">
        <authorList>
            <person name="Durling M."/>
        </authorList>
    </citation>
    <scope>NUCLEOTIDE SEQUENCE</scope>
</reference>
<dbReference type="EMBL" id="CAJVRL010000065">
    <property type="protein sequence ID" value="CAG8955747.1"/>
    <property type="molecule type" value="Genomic_DNA"/>
</dbReference>
<evidence type="ECO:0000256" key="2">
    <source>
        <dbReference type="SAM" id="MobiDB-lite"/>
    </source>
</evidence>
<dbReference type="OrthoDB" id="4760831at2759"/>
<comment type="caution">
    <text evidence="5">The sequence shown here is derived from an EMBL/GenBank/DDBJ whole genome shotgun (WGS) entry which is preliminary data.</text>
</comment>
<evidence type="ECO:0000313" key="6">
    <source>
        <dbReference type="Proteomes" id="UP000696280"/>
    </source>
</evidence>
<dbReference type="InterPro" id="IPR056884">
    <property type="entry name" value="NPHP3-like_N"/>
</dbReference>
<evidence type="ECO:0008006" key="7">
    <source>
        <dbReference type="Google" id="ProtNLM"/>
    </source>
</evidence>
<keyword evidence="6" id="KW-1185">Reference proteome</keyword>
<evidence type="ECO:0000259" key="4">
    <source>
        <dbReference type="Pfam" id="PF25053"/>
    </source>
</evidence>
<evidence type="ECO:0000256" key="1">
    <source>
        <dbReference type="ARBA" id="ARBA00022737"/>
    </source>
</evidence>
<protein>
    <recommendedName>
        <fullName evidence="7">NACHT domain-containing protein</fullName>
    </recommendedName>
</protein>
<dbReference type="InterPro" id="IPR056693">
    <property type="entry name" value="DUF7791"/>
</dbReference>
<feature type="compositionally biased region" description="Polar residues" evidence="2">
    <location>
        <begin position="355"/>
        <end position="367"/>
    </location>
</feature>
<feature type="region of interest" description="Disordered" evidence="2">
    <location>
        <begin position="352"/>
        <end position="381"/>
    </location>
</feature>
<gene>
    <name evidence="5" type="ORF">HYFRA_00011013</name>
</gene>
<evidence type="ECO:0000259" key="3">
    <source>
        <dbReference type="Pfam" id="PF24883"/>
    </source>
</evidence>